<feature type="disulfide bond" evidence="6">
    <location>
        <begin position="937"/>
        <end position="980"/>
    </location>
</feature>
<dbReference type="PANTHER" id="PTHR13802">
    <property type="entry name" value="MUCIN 4-RELATED"/>
    <property type="match status" value="1"/>
</dbReference>
<feature type="domain" description="AMOP" evidence="8">
    <location>
        <begin position="483"/>
        <end position="638"/>
    </location>
</feature>
<evidence type="ECO:0000256" key="3">
    <source>
        <dbReference type="ARBA" id="ARBA00022989"/>
    </source>
</evidence>
<organism evidence="12 13">
    <name type="scientific">Stichopus japonicus</name>
    <name type="common">Sea cucumber</name>
    <dbReference type="NCBI Taxonomy" id="307972"/>
    <lineage>
        <taxon>Eukaryota</taxon>
        <taxon>Metazoa</taxon>
        <taxon>Echinodermata</taxon>
        <taxon>Eleutherozoa</taxon>
        <taxon>Echinozoa</taxon>
        <taxon>Holothuroidea</taxon>
        <taxon>Aspidochirotacea</taxon>
        <taxon>Aspidochirotida</taxon>
        <taxon>Stichopodidae</taxon>
        <taxon>Apostichopus</taxon>
    </lineage>
</organism>
<keyword evidence="5 6" id="KW-1015">Disulfide bond</keyword>
<name>A0A2G8K1T9_STIJA</name>
<evidence type="ECO:0000256" key="6">
    <source>
        <dbReference type="PROSITE-ProRule" id="PRU00302"/>
    </source>
</evidence>
<feature type="domain" description="Sushi" evidence="9">
    <location>
        <begin position="935"/>
        <end position="997"/>
    </location>
</feature>
<dbReference type="SMART" id="SM00216">
    <property type="entry name" value="VWD"/>
    <property type="match status" value="1"/>
</dbReference>
<keyword evidence="2" id="KW-0812">Transmembrane</keyword>
<comment type="subcellular location">
    <subcellularLocation>
        <location evidence="1">Membrane</location>
    </subcellularLocation>
</comment>
<gene>
    <name evidence="12" type="ORF">BSL78_21179</name>
</gene>
<evidence type="ECO:0000256" key="7">
    <source>
        <dbReference type="SAM" id="SignalP"/>
    </source>
</evidence>
<evidence type="ECO:0000256" key="5">
    <source>
        <dbReference type="ARBA" id="ARBA00023157"/>
    </source>
</evidence>
<feature type="domain" description="VWFD" evidence="11">
    <location>
        <begin position="650"/>
        <end position="854"/>
    </location>
</feature>
<feature type="signal peptide" evidence="7">
    <location>
        <begin position="1"/>
        <end position="22"/>
    </location>
</feature>
<dbReference type="SUPFAM" id="SSF57535">
    <property type="entry name" value="Complement control module/SCR domain"/>
    <property type="match status" value="2"/>
</dbReference>
<keyword evidence="13" id="KW-1185">Reference proteome</keyword>
<evidence type="ECO:0000259" key="10">
    <source>
        <dbReference type="PROSITE" id="PS51220"/>
    </source>
</evidence>
<evidence type="ECO:0000313" key="13">
    <source>
        <dbReference type="Proteomes" id="UP000230750"/>
    </source>
</evidence>
<protein>
    <submittedName>
        <fullName evidence="12">Putative sushi domain-containing protein 2</fullName>
    </submittedName>
</protein>
<keyword evidence="6" id="KW-0768">Sushi</keyword>
<dbReference type="InterPro" id="IPR000436">
    <property type="entry name" value="Sushi_SCR_CCP_dom"/>
</dbReference>
<feature type="domain" description="Sushi" evidence="9">
    <location>
        <begin position="999"/>
        <end position="1060"/>
    </location>
</feature>
<evidence type="ECO:0000256" key="4">
    <source>
        <dbReference type="ARBA" id="ARBA00023136"/>
    </source>
</evidence>
<keyword evidence="3" id="KW-1133">Transmembrane helix</keyword>
<dbReference type="Pfam" id="PF03782">
    <property type="entry name" value="AMOP"/>
    <property type="match status" value="1"/>
</dbReference>
<comment type="caution">
    <text evidence="12">The sequence shown here is derived from an EMBL/GenBank/DDBJ whole genome shotgun (WGS) entry which is preliminary data.</text>
</comment>
<dbReference type="InterPro" id="IPR051495">
    <property type="entry name" value="Epithelial_Barrier/Signaling"/>
</dbReference>
<dbReference type="PROSITE" id="PS50856">
    <property type="entry name" value="AMOP"/>
    <property type="match status" value="1"/>
</dbReference>
<feature type="domain" description="NIDO" evidence="10">
    <location>
        <begin position="104"/>
        <end position="260"/>
    </location>
</feature>
<dbReference type="Pfam" id="PF00084">
    <property type="entry name" value="Sushi"/>
    <property type="match status" value="2"/>
</dbReference>
<keyword evidence="7" id="KW-0732">Signal</keyword>
<dbReference type="InterPro" id="IPR003886">
    <property type="entry name" value="NIDO_dom"/>
</dbReference>
<dbReference type="SMART" id="SM00539">
    <property type="entry name" value="NIDO"/>
    <property type="match status" value="1"/>
</dbReference>
<dbReference type="CDD" id="cd00033">
    <property type="entry name" value="CCP"/>
    <property type="match status" value="2"/>
</dbReference>
<dbReference type="GO" id="GO:0016020">
    <property type="term" value="C:membrane"/>
    <property type="evidence" value="ECO:0007669"/>
    <property type="project" value="UniProtKB-SubCell"/>
</dbReference>
<evidence type="ECO:0000313" key="12">
    <source>
        <dbReference type="EMBL" id="PIK41966.1"/>
    </source>
</evidence>
<dbReference type="PROSITE" id="PS50923">
    <property type="entry name" value="SUSHI"/>
    <property type="match status" value="2"/>
</dbReference>
<dbReference type="SMART" id="SM00723">
    <property type="entry name" value="AMOP"/>
    <property type="match status" value="1"/>
</dbReference>
<evidence type="ECO:0000256" key="1">
    <source>
        <dbReference type="ARBA" id="ARBA00004370"/>
    </source>
</evidence>
<evidence type="ECO:0000259" key="8">
    <source>
        <dbReference type="PROSITE" id="PS50856"/>
    </source>
</evidence>
<dbReference type="Pfam" id="PF06119">
    <property type="entry name" value="NIDO"/>
    <property type="match status" value="1"/>
</dbReference>
<dbReference type="PROSITE" id="PS51220">
    <property type="entry name" value="NIDO"/>
    <property type="match status" value="1"/>
</dbReference>
<keyword evidence="4" id="KW-0472">Membrane</keyword>
<evidence type="ECO:0000256" key="2">
    <source>
        <dbReference type="ARBA" id="ARBA00022692"/>
    </source>
</evidence>
<dbReference type="SMART" id="SM00032">
    <property type="entry name" value="CCP"/>
    <property type="match status" value="2"/>
</dbReference>
<dbReference type="PROSITE" id="PS51233">
    <property type="entry name" value="VWFD"/>
    <property type="match status" value="1"/>
</dbReference>
<dbReference type="InterPro" id="IPR035976">
    <property type="entry name" value="Sushi/SCR/CCP_sf"/>
</dbReference>
<feature type="chain" id="PRO_5013869874" evidence="7">
    <location>
        <begin position="23"/>
        <end position="1086"/>
    </location>
</feature>
<sequence length="1086" mass="125205">MERPGVAITFLILSFFLGAISAVEFYRYGEDNRDRYLPNQDDTYSNEIVLRFGMPFYDTKYWTAYVNENGILSFKNPVNTFEDTQPNFPLGPDDDGSERIFIAPFWANVDLDNQGYVYYRQSTEQDLLERAKDEIHLAFVERMDFEPKYLLIATWLETGFYGEAGSNHPQNSFQLVLVTDEFETFAIFLYDRIEWTTGVESGGDKFNGIGGTPAQVGFNAGDGHRFFPHIYSRNQNNLFRLPTESNVEIIGEWIYHISRRTGVDDGGCTGAGNVKTYPRYDSMLGRSWLYIGGPCFQGDDEIWLRYGTEEDQIALTNCTFLSAQKAYCVTPTFFQVGRVPISLTRNWGYTYPYTGQFDIVNIDSVPPRTTRLNPDSDSWLRADFPLVIEWDNSLINNTEVRVDILVYQEKNGYPEWKEIEEVDFIAPNTGRYEWIGRADNDVVEDNAVGVIRITRRFKREQIALWSDVHILGYMLNDKYQRDPVAWSNLQCERWYEERQKEPLYDFEQDLYPCPCNLSQAIADRGRWKPAPFCDISKAGMQDRNDYCRYREDILHCVINIIHSPQGADSVCCYDKFENLVYAGDSWEGSFTHRVTVNGIAPYRENKKVPTLSSWIHDGIPFFTCCIWGDRCEYYQEFRQTRDCRMYDPPRIATIFGDPHVITFDGLEYTFNGKGEYILMQTLDALTEFELHARFEQVVDYAGNKMPATILTSIAMKEEDLDIIRILHSERTILEVMVQSEILDIQTQQELQLDNGVFITFPTKYEDGNTTQVVITFQDSKIGIIVNGTAENMVIRVIIPKEFKGQVEGILGNWNDDYRDDLTTSGGTRVDYDSDDNEIYDRFGKSWEIKAEDSLLYYDQGKTHDYYQDNQFVPNFEAPPGNLPPGLTASDVERVCGGNALCEYDVRTTGRLNIGRSTMQAYEDYWFAHNNLVPVTTCRYFKTPKNGTKTFYRERNHNVGSEIEYSCDEDFILLGSNYRICQPNGEWTGDAVINDCVESLICGGLDSPEHSAIDVVRPYSPENMKVRYSCDEGYKIFGPEERRCDVEYEKWRPVRAPGCYRNLSPVEISMTIVGAMLGVVYYRSACF</sequence>
<dbReference type="PANTHER" id="PTHR13802:SF59">
    <property type="entry name" value="SUSHI DOMAIN-CONTAINING PROTEIN 2"/>
    <property type="match status" value="1"/>
</dbReference>
<dbReference type="EMBL" id="MRZV01000972">
    <property type="protein sequence ID" value="PIK41966.1"/>
    <property type="molecule type" value="Genomic_DNA"/>
</dbReference>
<dbReference type="OrthoDB" id="6051552at2759"/>
<dbReference type="Pfam" id="PF23263">
    <property type="entry name" value="C8-3_MUC4"/>
    <property type="match status" value="1"/>
</dbReference>
<accession>A0A2G8K1T9</accession>
<dbReference type="Gene3D" id="2.10.70.10">
    <property type="entry name" value="Complement Module, domain 1"/>
    <property type="match status" value="2"/>
</dbReference>
<dbReference type="Pfam" id="PF00094">
    <property type="entry name" value="VWD"/>
    <property type="match status" value="1"/>
</dbReference>
<evidence type="ECO:0000259" key="9">
    <source>
        <dbReference type="PROSITE" id="PS50923"/>
    </source>
</evidence>
<evidence type="ECO:0000259" key="11">
    <source>
        <dbReference type="PROSITE" id="PS51233"/>
    </source>
</evidence>
<dbReference type="InterPro" id="IPR005533">
    <property type="entry name" value="AMOP_dom"/>
</dbReference>
<dbReference type="Proteomes" id="UP000230750">
    <property type="component" value="Unassembled WGS sequence"/>
</dbReference>
<reference evidence="12 13" key="1">
    <citation type="journal article" date="2017" name="PLoS Biol.">
        <title>The sea cucumber genome provides insights into morphological evolution and visceral regeneration.</title>
        <authorList>
            <person name="Zhang X."/>
            <person name="Sun L."/>
            <person name="Yuan J."/>
            <person name="Sun Y."/>
            <person name="Gao Y."/>
            <person name="Zhang L."/>
            <person name="Li S."/>
            <person name="Dai H."/>
            <person name="Hamel J.F."/>
            <person name="Liu C."/>
            <person name="Yu Y."/>
            <person name="Liu S."/>
            <person name="Lin W."/>
            <person name="Guo K."/>
            <person name="Jin S."/>
            <person name="Xu P."/>
            <person name="Storey K.B."/>
            <person name="Huan P."/>
            <person name="Zhang T."/>
            <person name="Zhou Y."/>
            <person name="Zhang J."/>
            <person name="Lin C."/>
            <person name="Li X."/>
            <person name="Xing L."/>
            <person name="Huo D."/>
            <person name="Sun M."/>
            <person name="Wang L."/>
            <person name="Mercier A."/>
            <person name="Li F."/>
            <person name="Yang H."/>
            <person name="Xiang J."/>
        </authorList>
    </citation>
    <scope>NUCLEOTIDE SEQUENCE [LARGE SCALE GENOMIC DNA]</scope>
    <source>
        <strain evidence="12">Shaxun</strain>
        <tissue evidence="12">Muscle</tissue>
    </source>
</reference>
<dbReference type="InterPro" id="IPR056619">
    <property type="entry name" value="C8-3_MUC4"/>
</dbReference>
<dbReference type="AlphaFoldDB" id="A0A2G8K1T9"/>
<dbReference type="InterPro" id="IPR001846">
    <property type="entry name" value="VWF_type-D"/>
</dbReference>
<proteinExistence type="predicted"/>
<dbReference type="GO" id="GO:0007160">
    <property type="term" value="P:cell-matrix adhesion"/>
    <property type="evidence" value="ECO:0007669"/>
    <property type="project" value="InterPro"/>
</dbReference>
<comment type="caution">
    <text evidence="6">Lacks conserved residue(s) required for the propagation of feature annotation.</text>
</comment>